<evidence type="ECO:0000256" key="1">
    <source>
        <dbReference type="SAM" id="Phobius"/>
    </source>
</evidence>
<organism evidence="2 3">
    <name type="scientific">Staphylococcus lutrae</name>
    <dbReference type="NCBI Taxonomy" id="155085"/>
    <lineage>
        <taxon>Bacteria</taxon>
        <taxon>Bacillati</taxon>
        <taxon>Bacillota</taxon>
        <taxon>Bacilli</taxon>
        <taxon>Bacillales</taxon>
        <taxon>Staphylococcaceae</taxon>
        <taxon>Staphylococcus</taxon>
    </lineage>
</organism>
<evidence type="ECO:0000313" key="2">
    <source>
        <dbReference type="EMBL" id="ARJ50051.1"/>
    </source>
</evidence>
<dbReference type="KEGG" id="slz:B5P37_01110"/>
<feature type="transmembrane region" description="Helical" evidence="1">
    <location>
        <begin position="20"/>
        <end position="38"/>
    </location>
</feature>
<dbReference type="AlphaFoldDB" id="A0AAC9RQX4"/>
<reference evidence="2 3" key="1">
    <citation type="submission" date="2017-04" db="EMBL/GenBank/DDBJ databases">
        <authorList>
            <person name="Veseli I.A."/>
            <person name="Tang C."/>
            <person name="Pombert J.-F."/>
        </authorList>
    </citation>
    <scope>NUCLEOTIDE SEQUENCE [LARGE SCALE GENOMIC DNA]</scope>
    <source>
        <strain evidence="2 3">ATCC 700373</strain>
    </source>
</reference>
<proteinExistence type="predicted"/>
<dbReference type="RefSeq" id="WP_085236292.1">
    <property type="nucleotide sequence ID" value="NZ_CP020773.1"/>
</dbReference>
<dbReference type="Proteomes" id="UP000242864">
    <property type="component" value="Chromosome"/>
</dbReference>
<keyword evidence="1" id="KW-1133">Transmembrane helix</keyword>
<evidence type="ECO:0000313" key="3">
    <source>
        <dbReference type="Proteomes" id="UP000242864"/>
    </source>
</evidence>
<dbReference type="EMBL" id="CP020773">
    <property type="protein sequence ID" value="ARJ50051.1"/>
    <property type="molecule type" value="Genomic_DNA"/>
</dbReference>
<accession>A0AAC9RQX4</accession>
<gene>
    <name evidence="2" type="ORF">B5P37_01110</name>
</gene>
<keyword evidence="3" id="KW-1185">Reference proteome</keyword>
<protein>
    <submittedName>
        <fullName evidence="2">Uncharacterized protein</fullName>
    </submittedName>
</protein>
<feature type="transmembrane region" description="Helical" evidence="1">
    <location>
        <begin position="76"/>
        <end position="98"/>
    </location>
</feature>
<keyword evidence="1" id="KW-0812">Transmembrane</keyword>
<name>A0AAC9RQX4_9STAP</name>
<sequence length="110" mass="12395">MFRDLAFYIFGTSLDTFVQYFVFELLLLVILGLIVGVVTKKTWPVVVLIIGLNLVDAGIVAQFNASQGDGTLLGQLMGLIVAKFFPTFYELLLTILILRFKFVRKTFKLV</sequence>
<keyword evidence="1" id="KW-0472">Membrane</keyword>
<feature type="transmembrane region" description="Helical" evidence="1">
    <location>
        <begin position="45"/>
        <end position="64"/>
    </location>
</feature>